<sequence length="228" mass="27510">MDKDKLITKIIFGEEKISKVKFPADEEAKKSFEIAWDIWENFENNIRKPIRALVTHKICKILKEKIEKEEKYKSFDFIDSGFCKGVHWEAFLFFPKNWQINKNERPILSYALEFDKNNYIGMYYGICKKDEYTPYVGKTPENIEELKKLQEKFRKQGFSLTTKWWPFYKFFTEPYGSMNQKEFYNKVFEKGIDQVASYYVNELESLIEQTQDDIDKFIEKYKKEKGLI</sequence>
<gene>
    <name evidence="1" type="ORF">SAMN05660197_1896</name>
</gene>
<organism evidence="1 2">
    <name type="scientific">Nitratiruptor tergarcus DSM 16512</name>
    <dbReference type="NCBI Taxonomy" id="1069081"/>
    <lineage>
        <taxon>Bacteria</taxon>
        <taxon>Pseudomonadati</taxon>
        <taxon>Campylobacterota</taxon>
        <taxon>Epsilonproteobacteria</taxon>
        <taxon>Nautiliales</taxon>
        <taxon>Nitratiruptoraceae</taxon>
        <taxon>Nitratiruptor</taxon>
    </lineage>
</organism>
<dbReference type="STRING" id="1069081.SAMN05660197_1896"/>
<dbReference type="EMBL" id="FWWZ01000001">
    <property type="protein sequence ID" value="SMC10061.1"/>
    <property type="molecule type" value="Genomic_DNA"/>
</dbReference>
<evidence type="ECO:0000313" key="2">
    <source>
        <dbReference type="Proteomes" id="UP000192602"/>
    </source>
</evidence>
<protein>
    <submittedName>
        <fullName evidence="1">Uncharacterized protein</fullName>
    </submittedName>
</protein>
<dbReference type="Proteomes" id="UP000192602">
    <property type="component" value="Unassembled WGS sequence"/>
</dbReference>
<dbReference type="RefSeq" id="WP_084276439.1">
    <property type="nucleotide sequence ID" value="NZ_AP026671.1"/>
</dbReference>
<dbReference type="OrthoDB" id="9895128at2"/>
<keyword evidence="2" id="KW-1185">Reference proteome</keyword>
<dbReference type="AlphaFoldDB" id="A0A1W1WUR3"/>
<reference evidence="2" key="1">
    <citation type="submission" date="2017-04" db="EMBL/GenBank/DDBJ databases">
        <authorList>
            <person name="Varghese N."/>
            <person name="Submissions S."/>
        </authorList>
    </citation>
    <scope>NUCLEOTIDE SEQUENCE [LARGE SCALE GENOMIC DNA]</scope>
    <source>
        <strain evidence="2">DSM 16512</strain>
    </source>
</reference>
<accession>A0A1W1WUR3</accession>
<proteinExistence type="predicted"/>
<evidence type="ECO:0000313" key="1">
    <source>
        <dbReference type="EMBL" id="SMC10061.1"/>
    </source>
</evidence>
<name>A0A1W1WUR3_9BACT</name>